<dbReference type="OrthoDB" id="8058225at2759"/>
<gene>
    <name evidence="1" type="ORF">CCAP1982_LOCUS11698</name>
</gene>
<evidence type="ECO:0000313" key="2">
    <source>
        <dbReference type="Proteomes" id="UP000606786"/>
    </source>
</evidence>
<dbReference type="EMBL" id="CAJHJT010000034">
    <property type="protein sequence ID" value="CAD7003236.1"/>
    <property type="molecule type" value="Genomic_DNA"/>
</dbReference>
<organism evidence="1 2">
    <name type="scientific">Ceratitis capitata</name>
    <name type="common">Mediterranean fruit fly</name>
    <name type="synonym">Tephritis capitata</name>
    <dbReference type="NCBI Taxonomy" id="7213"/>
    <lineage>
        <taxon>Eukaryota</taxon>
        <taxon>Metazoa</taxon>
        <taxon>Ecdysozoa</taxon>
        <taxon>Arthropoda</taxon>
        <taxon>Hexapoda</taxon>
        <taxon>Insecta</taxon>
        <taxon>Pterygota</taxon>
        <taxon>Neoptera</taxon>
        <taxon>Endopterygota</taxon>
        <taxon>Diptera</taxon>
        <taxon>Brachycera</taxon>
        <taxon>Muscomorpha</taxon>
        <taxon>Tephritoidea</taxon>
        <taxon>Tephritidae</taxon>
        <taxon>Ceratitis</taxon>
        <taxon>Ceratitis</taxon>
    </lineage>
</organism>
<sequence>MRTVDFRILYRYAEQGKRVIEKGVQLSCSGPAEQHSSPRSVQAGAQITALGMRPHGYNAINHSPLFCTTAVAVTVANTSVQFHRLIRQCRLSLEAWLWRQASSLDMLALLWRQIILAL</sequence>
<reference evidence="1" key="1">
    <citation type="submission" date="2020-11" db="EMBL/GenBank/DDBJ databases">
        <authorList>
            <person name="Whitehead M."/>
        </authorList>
    </citation>
    <scope>NUCLEOTIDE SEQUENCE</scope>
    <source>
        <strain evidence="1">EGII</strain>
    </source>
</reference>
<proteinExistence type="predicted"/>
<dbReference type="Proteomes" id="UP000606786">
    <property type="component" value="Unassembled WGS sequence"/>
</dbReference>
<dbReference type="AlphaFoldDB" id="A0A811V028"/>
<protein>
    <submittedName>
        <fullName evidence="1">(Mediterranean fruit fly) hypothetical protein</fullName>
    </submittedName>
</protein>
<name>A0A811V028_CERCA</name>
<keyword evidence="2" id="KW-1185">Reference proteome</keyword>
<accession>A0A811V028</accession>
<evidence type="ECO:0000313" key="1">
    <source>
        <dbReference type="EMBL" id="CAD7003236.1"/>
    </source>
</evidence>
<comment type="caution">
    <text evidence="1">The sequence shown here is derived from an EMBL/GenBank/DDBJ whole genome shotgun (WGS) entry which is preliminary data.</text>
</comment>